<reference evidence="2" key="1">
    <citation type="submission" date="2022-08" db="EMBL/GenBank/DDBJ databases">
        <title>Corynebacterium sp. nov., isolated from clinical breast specimens.</title>
        <authorList>
            <person name="Zhang T."/>
        </authorList>
    </citation>
    <scope>NUCLEOTIDE SEQUENCE</scope>
    <source>
        <strain evidence="2">CCUG 57942</strain>
    </source>
</reference>
<comment type="caution">
    <text evidence="2">The sequence shown here is derived from an EMBL/GenBank/DDBJ whole genome shotgun (WGS) entry which is preliminary data.</text>
</comment>
<evidence type="ECO:0000313" key="2">
    <source>
        <dbReference type="EMBL" id="MCZ2220399.1"/>
    </source>
</evidence>
<feature type="region of interest" description="Disordered" evidence="1">
    <location>
        <begin position="1"/>
        <end position="23"/>
    </location>
</feature>
<keyword evidence="3" id="KW-1185">Reference proteome</keyword>
<dbReference type="SUPFAM" id="SSF58113">
    <property type="entry name" value="Apolipoprotein A-I"/>
    <property type="match status" value="1"/>
</dbReference>
<proteinExistence type="predicted"/>
<dbReference type="NCBIfam" id="NF040480">
    <property type="entry name" value="CGLAU_01105_fam"/>
    <property type="match status" value="1"/>
</dbReference>
<accession>A0A9Q4IG56</accession>
<name>A0A9Q4IG56_9CORY</name>
<dbReference type="Proteomes" id="UP001071110">
    <property type="component" value="Unassembled WGS sequence"/>
</dbReference>
<dbReference type="EMBL" id="JANRML010000002">
    <property type="protein sequence ID" value="MCZ2220399.1"/>
    <property type="molecule type" value="Genomic_DNA"/>
</dbReference>
<dbReference type="Gene3D" id="1.20.120.20">
    <property type="entry name" value="Apolipoprotein"/>
    <property type="match status" value="1"/>
</dbReference>
<dbReference type="AlphaFoldDB" id="A0A9Q4IG56"/>
<protein>
    <submittedName>
        <fullName evidence="2">CGLAU_01105 family protein</fullName>
    </submittedName>
</protein>
<sequence>MTENNNLNDNLNNDTGEEVRNNLREAGDALLSAGSAIGAALSKATGELSDRFKSATEDARQNLSNANTEREVRGAATNFTDEAEKLFNSLRERDLQFTDDVKAKLRSTIDEARAAFNERLDGTQTEGIEGTVDDLRARFEGLVQRIQDQFAGEKTDGDIIDGEVVDNTKTDTTTVNVEDLKK</sequence>
<feature type="compositionally biased region" description="Low complexity" evidence="1">
    <location>
        <begin position="1"/>
        <end position="14"/>
    </location>
</feature>
<evidence type="ECO:0000313" key="3">
    <source>
        <dbReference type="Proteomes" id="UP001071110"/>
    </source>
</evidence>
<evidence type="ECO:0000256" key="1">
    <source>
        <dbReference type="SAM" id="MobiDB-lite"/>
    </source>
</evidence>
<dbReference type="RefSeq" id="WP_269027197.1">
    <property type="nucleotide sequence ID" value="NZ_BAABDP010000005.1"/>
</dbReference>
<organism evidence="2 3">
    <name type="scientific">Corynebacterium pilbarense</name>
    <dbReference type="NCBI Taxonomy" id="1288393"/>
    <lineage>
        <taxon>Bacteria</taxon>
        <taxon>Bacillati</taxon>
        <taxon>Actinomycetota</taxon>
        <taxon>Actinomycetes</taxon>
        <taxon>Mycobacteriales</taxon>
        <taxon>Corynebacteriaceae</taxon>
        <taxon>Corynebacterium</taxon>
    </lineage>
</organism>
<gene>
    <name evidence="2" type="ORF">NUW87_03290</name>
</gene>